<organism evidence="1 2">
    <name type="scientific">Pleurotus cornucopiae</name>
    <name type="common">Cornucopia mushroom</name>
    <dbReference type="NCBI Taxonomy" id="5321"/>
    <lineage>
        <taxon>Eukaryota</taxon>
        <taxon>Fungi</taxon>
        <taxon>Dikarya</taxon>
        <taxon>Basidiomycota</taxon>
        <taxon>Agaricomycotina</taxon>
        <taxon>Agaricomycetes</taxon>
        <taxon>Agaricomycetidae</taxon>
        <taxon>Agaricales</taxon>
        <taxon>Pleurotineae</taxon>
        <taxon>Pleurotaceae</taxon>
        <taxon>Pleurotus</taxon>
    </lineage>
</organism>
<accession>A0ACB7IVG9</accession>
<evidence type="ECO:0000313" key="1">
    <source>
        <dbReference type="EMBL" id="KAG9221503.1"/>
    </source>
</evidence>
<proteinExistence type="predicted"/>
<protein>
    <submittedName>
        <fullName evidence="1">Uncharacterized protein</fullName>
    </submittedName>
</protein>
<dbReference type="Proteomes" id="UP000824881">
    <property type="component" value="Unassembled WGS sequence"/>
</dbReference>
<evidence type="ECO:0000313" key="2">
    <source>
        <dbReference type="Proteomes" id="UP000824881"/>
    </source>
</evidence>
<keyword evidence="2" id="KW-1185">Reference proteome</keyword>
<comment type="caution">
    <text evidence="1">The sequence shown here is derived from an EMBL/GenBank/DDBJ whole genome shotgun (WGS) entry which is preliminary data.</text>
</comment>
<gene>
    <name evidence="1" type="ORF">CCMSSC00406_0009492</name>
</gene>
<dbReference type="EMBL" id="WQMT02000006">
    <property type="protein sequence ID" value="KAG9221503.1"/>
    <property type="molecule type" value="Genomic_DNA"/>
</dbReference>
<sequence>MRVFGPQPLKELKALKSPTYSLLFSEGGQFLITGSNDQCVRVWDMFKACVCIQTVRHPQEKWGQITSLVWAHLPAPAAGVGSLALCIGSARGTISTIPFSKETGMLSTTTLTTVAVFALDHPVESITYDRHHQRLIVASQFGLIKAYTISSTSAMQLLWQGPSLNFMPKDLRLFGDDKIAAFLLQSGEMVCLSASTGVVHWRKKLLGAVGHATLSRDSTKLLVSNLSTNNFDLYTFPEDTRMRTFVIPDQTTRHKIKQGVFAGDDDEFVICGSLHGKIYVFNTASGACIEELQHDENMASIQSIMYHRAGQGHLLASASTTSGALPTGKVLLWKKSSQVPPSGSEPANRLGLKSAFSYMLDARTMIFMLALYVTYPSWSPRVFKMYDDVAAMHVNNYEMKATLSIPLLAATLVAGLGHNDWDRPCLKGECAYDLPAHKGQSGTIKLSATNPYAIADITPATGWVVLDCDPQAVVQEIRLVCKGGDAEGAGCDHLTSGAGPLDKYAFRSQCSQSPFGRISKYWLHADQSVPEHHEVIRRDNDGPHVYAISIDDKFDQIDYTKHGDVCYIAYGVSIPGLDTNFAIPGDISDPDVAKRFISQAIADLQNGLRAMHAQSLYARSVATLAAAATIPLPSASGLRENESTPVTIGSSSTPLIPLKLKSEPKTCESSSHNASGTASFSVGLDIDTYIWGRGKWGGGVTGTNGAIDAILGFLEDFDVNLKHSFKIYAELNDFDTPPVSIPQVTALHLGVVQLGLMGGAKIATKFNVTAEASLTSTVQYGLQHISLTIPSKKDVHLNPYFNSTPVDGLFGGEASAVFGVLGGITPKIMVGASTSGGSARVDAWLGVEVGLALAVKASQSFLGGPSGVALSRVAKSVQHSPSRVKSSKSSKAIKSVSSKPTSKPQRARPAKSLKPRSLDRYGNGGSRVSALPQADCPGESGS</sequence>
<name>A0ACB7IVG9_PLECO</name>
<reference evidence="1 2" key="1">
    <citation type="journal article" date="2021" name="Appl. Environ. Microbiol.">
        <title>Genetic linkage and physical mapping for an oyster mushroom Pleurotus cornucopiae and QTL analysis for the trait cap color.</title>
        <authorList>
            <person name="Zhang Y."/>
            <person name="Gao W."/>
            <person name="Sonnenberg A."/>
            <person name="Chen Q."/>
            <person name="Zhang J."/>
            <person name="Huang C."/>
        </authorList>
    </citation>
    <scope>NUCLEOTIDE SEQUENCE [LARGE SCALE GENOMIC DNA]</scope>
    <source>
        <strain evidence="1">CCMSSC00406</strain>
    </source>
</reference>